<evidence type="ECO:0000313" key="3">
    <source>
        <dbReference type="EMBL" id="ASQ44956.1"/>
    </source>
</evidence>
<protein>
    <recommendedName>
        <fullName evidence="2">Transposase InsH N-terminal domain-containing protein</fullName>
    </recommendedName>
</protein>
<sequence length="144" mass="16534">MTPLLVTLHPTIAFYYFYYFCAFHLLNYTHYTHNFKKVNQSVDFSFVASLTEDLYCPNNSRPSIAPESYFRMILLSYLYSIKSTRKLIDEILYIFVYQCQQAGLVEGLCVMTDSTFIQAMGAIFSNLATRGYTSLADIPSEFGA</sequence>
<accession>A0A222NZF7</accession>
<keyword evidence="1" id="KW-0472">Membrane</keyword>
<reference evidence="3 4" key="1">
    <citation type="submission" date="2016-07" db="EMBL/GenBank/DDBJ databases">
        <authorList>
            <person name="Hassler H."/>
        </authorList>
    </citation>
    <scope>NUCLEOTIDE SEQUENCE [LARGE SCALE GENOMIC DNA]</scope>
    <source>
        <strain evidence="3 4">CDC-D5610</strain>
    </source>
</reference>
<organism evidence="3 4">
    <name type="scientific">Legionella clemsonensis</name>
    <dbReference type="NCBI Taxonomy" id="1867846"/>
    <lineage>
        <taxon>Bacteria</taxon>
        <taxon>Pseudomonadati</taxon>
        <taxon>Pseudomonadota</taxon>
        <taxon>Gammaproteobacteria</taxon>
        <taxon>Legionellales</taxon>
        <taxon>Legionellaceae</taxon>
        <taxon>Legionella</taxon>
    </lineage>
</organism>
<keyword evidence="4" id="KW-1185">Reference proteome</keyword>
<dbReference type="InterPro" id="IPR008490">
    <property type="entry name" value="Transposase_InsH_N"/>
</dbReference>
<dbReference type="KEGG" id="lcd:clem_01965"/>
<evidence type="ECO:0000313" key="4">
    <source>
        <dbReference type="Proteomes" id="UP000201728"/>
    </source>
</evidence>
<keyword evidence="1" id="KW-0812">Transmembrane</keyword>
<evidence type="ECO:0000259" key="2">
    <source>
        <dbReference type="Pfam" id="PF05598"/>
    </source>
</evidence>
<dbReference type="Pfam" id="PF05598">
    <property type="entry name" value="DUF772"/>
    <property type="match status" value="1"/>
</dbReference>
<dbReference type="Proteomes" id="UP000201728">
    <property type="component" value="Chromosome"/>
</dbReference>
<dbReference type="EMBL" id="CP016397">
    <property type="protein sequence ID" value="ASQ44956.1"/>
    <property type="molecule type" value="Genomic_DNA"/>
</dbReference>
<dbReference type="AlphaFoldDB" id="A0A222NZF7"/>
<dbReference type="RefSeq" id="WP_094090072.1">
    <property type="nucleotide sequence ID" value="NZ_CP016397.1"/>
</dbReference>
<feature type="transmembrane region" description="Helical" evidence="1">
    <location>
        <begin position="12"/>
        <end position="31"/>
    </location>
</feature>
<gene>
    <name evidence="3" type="ORF">clem_01965</name>
</gene>
<keyword evidence="1" id="KW-1133">Transmembrane helix</keyword>
<name>A0A222NZF7_9GAMM</name>
<feature type="domain" description="Transposase InsH N-terminal" evidence="2">
    <location>
        <begin position="32"/>
        <end position="95"/>
    </location>
</feature>
<evidence type="ECO:0000256" key="1">
    <source>
        <dbReference type="SAM" id="Phobius"/>
    </source>
</evidence>
<proteinExistence type="predicted"/>